<dbReference type="InterPro" id="IPR002328">
    <property type="entry name" value="ADH_Zn_CS"/>
</dbReference>
<proteinExistence type="inferred from homology"/>
<dbReference type="SUPFAM" id="SSF51735">
    <property type="entry name" value="NAD(P)-binding Rossmann-fold domains"/>
    <property type="match status" value="1"/>
</dbReference>
<reference evidence="6 7" key="1">
    <citation type="submission" date="2020-08" db="EMBL/GenBank/DDBJ databases">
        <title>Genomic Encyclopedia of Type Strains, Phase IV (KMG-IV): sequencing the most valuable type-strain genomes for metagenomic binning, comparative biology and taxonomic classification.</title>
        <authorList>
            <person name="Goeker M."/>
        </authorList>
    </citation>
    <scope>NUCLEOTIDE SEQUENCE [LARGE SCALE GENOMIC DNA]</scope>
    <source>
        <strain evidence="6 7">DSM 16325</strain>
    </source>
</reference>
<comment type="cofactor">
    <cofactor evidence="4">
        <name>Zn(2+)</name>
        <dbReference type="ChEBI" id="CHEBI:29105"/>
    </cofactor>
</comment>
<dbReference type="GO" id="GO:0008270">
    <property type="term" value="F:zinc ion binding"/>
    <property type="evidence" value="ECO:0007669"/>
    <property type="project" value="InterPro"/>
</dbReference>
<keyword evidence="2 4" id="KW-0862">Zinc</keyword>
<dbReference type="InterPro" id="IPR013149">
    <property type="entry name" value="ADH-like_C"/>
</dbReference>
<dbReference type="PROSITE" id="PS00059">
    <property type="entry name" value="ADH_ZINC"/>
    <property type="match status" value="1"/>
</dbReference>
<comment type="caution">
    <text evidence="6">The sequence shown here is derived from an EMBL/GenBank/DDBJ whole genome shotgun (WGS) entry which is preliminary data.</text>
</comment>
<name>A0A7W8MW93_9BACL</name>
<dbReference type="InterPro" id="IPR020843">
    <property type="entry name" value="ER"/>
</dbReference>
<keyword evidence="3" id="KW-0560">Oxidoreductase</keyword>
<evidence type="ECO:0000313" key="7">
    <source>
        <dbReference type="Proteomes" id="UP000520011"/>
    </source>
</evidence>
<gene>
    <name evidence="6" type="ORF">HNQ34_002839</name>
</gene>
<dbReference type="PANTHER" id="PTHR43401">
    <property type="entry name" value="L-THREONINE 3-DEHYDROGENASE"/>
    <property type="match status" value="1"/>
</dbReference>
<dbReference type="Gene3D" id="3.90.180.10">
    <property type="entry name" value="Medium-chain alcohol dehydrogenases, catalytic domain"/>
    <property type="match status" value="1"/>
</dbReference>
<evidence type="ECO:0000256" key="4">
    <source>
        <dbReference type="RuleBase" id="RU361277"/>
    </source>
</evidence>
<dbReference type="EMBL" id="JACHEP010000020">
    <property type="protein sequence ID" value="MBB5325738.1"/>
    <property type="molecule type" value="Genomic_DNA"/>
</dbReference>
<dbReference type="AlphaFoldDB" id="A0A7W8MW93"/>
<keyword evidence="1 4" id="KW-0479">Metal-binding</keyword>
<dbReference type="InterPro" id="IPR036291">
    <property type="entry name" value="NAD(P)-bd_dom_sf"/>
</dbReference>
<dbReference type="GO" id="GO:0016491">
    <property type="term" value="F:oxidoreductase activity"/>
    <property type="evidence" value="ECO:0007669"/>
    <property type="project" value="UniProtKB-KW"/>
</dbReference>
<dbReference type="PANTHER" id="PTHR43401:SF2">
    <property type="entry name" value="L-THREONINE 3-DEHYDROGENASE"/>
    <property type="match status" value="1"/>
</dbReference>
<dbReference type="Pfam" id="PF08240">
    <property type="entry name" value="ADH_N"/>
    <property type="match status" value="1"/>
</dbReference>
<dbReference type="SUPFAM" id="SSF50129">
    <property type="entry name" value="GroES-like"/>
    <property type="match status" value="1"/>
</dbReference>
<dbReference type="Pfam" id="PF00107">
    <property type="entry name" value="ADH_zinc_N"/>
    <property type="match status" value="1"/>
</dbReference>
<dbReference type="InterPro" id="IPR013154">
    <property type="entry name" value="ADH-like_N"/>
</dbReference>
<sequence length="331" mass="35186">MKQVKAFGPGDLRVVEVEPPVLGEGEVLVDVHACGICGSDKWFWYVDSPNDYVAGHEVAGEVVDVGPGVKNLKVGDRVSVNNVKGCGQCSACQEGQFVRCSGSVTHMGFGFSEKVAVPECNCLKLEPEISYVAGSLIFDNWGTPYSAIKRTSMKKGHIVVVTGCGPIGLAAVALAKLRGAQVIAVDPIKERLEAANRLGAQLTVSPGADAFEKINTFTNDQGVDIVLECSGKPASYELALSVLKVAGTLVSIGEGAKFNFNSSDIIHKHLTIIGSLYSTMKDGAEIQELMVKGEIDPLAFVTHTFRLEEIPSSFEKVISCSDGLLKAVVVR</sequence>
<accession>A0A7W8MW93</accession>
<dbReference type="Proteomes" id="UP000520011">
    <property type="component" value="Unassembled WGS sequence"/>
</dbReference>
<evidence type="ECO:0000259" key="5">
    <source>
        <dbReference type="SMART" id="SM00829"/>
    </source>
</evidence>
<keyword evidence="7" id="KW-1185">Reference proteome</keyword>
<dbReference type="InterPro" id="IPR050129">
    <property type="entry name" value="Zn_alcohol_dh"/>
</dbReference>
<evidence type="ECO:0000256" key="2">
    <source>
        <dbReference type="ARBA" id="ARBA00022833"/>
    </source>
</evidence>
<evidence type="ECO:0000256" key="1">
    <source>
        <dbReference type="ARBA" id="ARBA00022723"/>
    </source>
</evidence>
<dbReference type="InterPro" id="IPR011032">
    <property type="entry name" value="GroES-like_sf"/>
</dbReference>
<comment type="similarity">
    <text evidence="4">Belongs to the zinc-containing alcohol dehydrogenase family.</text>
</comment>
<evidence type="ECO:0000313" key="6">
    <source>
        <dbReference type="EMBL" id="MBB5325738.1"/>
    </source>
</evidence>
<feature type="domain" description="Enoyl reductase (ER)" evidence="5">
    <location>
        <begin position="8"/>
        <end position="329"/>
    </location>
</feature>
<dbReference type="SMART" id="SM00829">
    <property type="entry name" value="PKS_ER"/>
    <property type="match status" value="1"/>
</dbReference>
<organism evidence="6 7">
    <name type="scientific">Anoxybacteroides tepidamans</name>
    <dbReference type="NCBI Taxonomy" id="265948"/>
    <lineage>
        <taxon>Bacteria</taxon>
        <taxon>Bacillati</taxon>
        <taxon>Bacillota</taxon>
        <taxon>Bacilli</taxon>
        <taxon>Bacillales</taxon>
        <taxon>Anoxybacillaceae</taxon>
        <taxon>Anoxybacteroides</taxon>
    </lineage>
</organism>
<evidence type="ECO:0000256" key="3">
    <source>
        <dbReference type="ARBA" id="ARBA00023002"/>
    </source>
</evidence>
<protein>
    <submittedName>
        <fullName evidence="6">2-desacetyl-2-hydroxyethyl bacteriochlorophyllide A dehydrogenase</fullName>
    </submittedName>
</protein>